<protein>
    <submittedName>
        <fullName evidence="1">Uncharacterized protein</fullName>
    </submittedName>
</protein>
<dbReference type="Proteomes" id="UP000001307">
    <property type="component" value="Unassembled WGS sequence"/>
</dbReference>
<name>E4WTH4_OIKDI</name>
<proteinExistence type="predicted"/>
<dbReference type="InParanoid" id="E4WTH4"/>
<accession>E4WTH4</accession>
<evidence type="ECO:0000313" key="2">
    <source>
        <dbReference type="Proteomes" id="UP000001307"/>
    </source>
</evidence>
<dbReference type="EMBL" id="FN653016">
    <property type="protein sequence ID" value="CBY07054.1"/>
    <property type="molecule type" value="Genomic_DNA"/>
</dbReference>
<keyword evidence="2" id="KW-1185">Reference proteome</keyword>
<gene>
    <name evidence="1" type="ORF">GSOID_T00006137001</name>
</gene>
<dbReference type="AlphaFoldDB" id="E4WTH4"/>
<organism evidence="1">
    <name type="scientific">Oikopleura dioica</name>
    <name type="common">Tunicate</name>
    <dbReference type="NCBI Taxonomy" id="34765"/>
    <lineage>
        <taxon>Eukaryota</taxon>
        <taxon>Metazoa</taxon>
        <taxon>Chordata</taxon>
        <taxon>Tunicata</taxon>
        <taxon>Appendicularia</taxon>
        <taxon>Copelata</taxon>
        <taxon>Oikopleuridae</taxon>
        <taxon>Oikopleura</taxon>
    </lineage>
</organism>
<reference evidence="1" key="1">
    <citation type="journal article" date="2010" name="Science">
        <title>Plasticity of animal genome architecture unmasked by rapid evolution of a pelagic tunicate.</title>
        <authorList>
            <person name="Denoeud F."/>
            <person name="Henriet S."/>
            <person name="Mungpakdee S."/>
            <person name="Aury J.M."/>
            <person name="Da Silva C."/>
            <person name="Brinkmann H."/>
            <person name="Mikhaleva J."/>
            <person name="Olsen L.C."/>
            <person name="Jubin C."/>
            <person name="Canestro C."/>
            <person name="Bouquet J.M."/>
            <person name="Danks G."/>
            <person name="Poulain J."/>
            <person name="Campsteijn C."/>
            <person name="Adamski M."/>
            <person name="Cross I."/>
            <person name="Yadetie F."/>
            <person name="Muffato M."/>
            <person name="Louis A."/>
            <person name="Butcher S."/>
            <person name="Tsagkogeorga G."/>
            <person name="Konrad A."/>
            <person name="Singh S."/>
            <person name="Jensen M.F."/>
            <person name="Cong E.H."/>
            <person name="Eikeseth-Otteraa H."/>
            <person name="Noel B."/>
            <person name="Anthouard V."/>
            <person name="Porcel B.M."/>
            <person name="Kachouri-Lafond R."/>
            <person name="Nishino A."/>
            <person name="Ugolini M."/>
            <person name="Chourrout P."/>
            <person name="Nishida H."/>
            <person name="Aasland R."/>
            <person name="Huzurbazar S."/>
            <person name="Westhof E."/>
            <person name="Delsuc F."/>
            <person name="Lehrach H."/>
            <person name="Reinhardt R."/>
            <person name="Weissenbach J."/>
            <person name="Roy S.W."/>
            <person name="Artiguenave F."/>
            <person name="Postlethwait J.H."/>
            <person name="Manak J.R."/>
            <person name="Thompson E.M."/>
            <person name="Jaillon O."/>
            <person name="Du Pasquier L."/>
            <person name="Boudinot P."/>
            <person name="Liberles D.A."/>
            <person name="Volff J.N."/>
            <person name="Philippe H."/>
            <person name="Lenhard B."/>
            <person name="Roest Crollius H."/>
            <person name="Wincker P."/>
            <person name="Chourrout D."/>
        </authorList>
    </citation>
    <scope>NUCLEOTIDE SEQUENCE [LARGE SCALE GENOMIC DNA]</scope>
</reference>
<sequence>MKFAASFLALSRAIVDINEEVPLMTCSASPAILGDASLLSPFQKFKTSVEVDATVVPFLLNSGSRTLICDSHWAGVFPDAAELPKKRNAAEVVPDWAGLECLDSIQVSNTTENCLTWNLSICCESQNFIFDGSSNIVNTNWKGGAQMTCETDNAEPSSDGFVTRWELSDGVNGMPNADIYSEDALSEYCLFQVDGLQERRRKKEAAETGPGDDDLVLPSFVAIECHQYAETDADFCEIFKYKYCCDSSIFEATTTLAPTTVETTTEVPLDPFYIPKDAVCQSAFVLAAAANFNDALANPVTEWEAFVTPFRGHGSTNFDLNQATS</sequence>
<dbReference type="OrthoDB" id="10517495at2759"/>
<evidence type="ECO:0000313" key="1">
    <source>
        <dbReference type="EMBL" id="CBY07054.1"/>
    </source>
</evidence>